<comment type="caution">
    <text evidence="1">The sequence shown here is derived from an EMBL/GenBank/DDBJ whole genome shotgun (WGS) entry which is preliminary data.</text>
</comment>
<dbReference type="EMBL" id="PSQE01000002">
    <property type="protein sequence ID" value="RHN73768.1"/>
    <property type="molecule type" value="Genomic_DNA"/>
</dbReference>
<accession>A0A396JBH2</accession>
<proteinExistence type="predicted"/>
<dbReference type="Gramene" id="rna9630">
    <property type="protein sequence ID" value="RHN73768.1"/>
    <property type="gene ID" value="gene9630"/>
</dbReference>
<reference evidence="2" key="1">
    <citation type="journal article" date="2018" name="Nat. Plants">
        <title>Whole-genome landscape of Medicago truncatula symbiotic genes.</title>
        <authorList>
            <person name="Pecrix Y."/>
            <person name="Staton S.E."/>
            <person name="Sallet E."/>
            <person name="Lelandais-Briere C."/>
            <person name="Moreau S."/>
            <person name="Carrere S."/>
            <person name="Blein T."/>
            <person name="Jardinaud M.F."/>
            <person name="Latrasse D."/>
            <person name="Zouine M."/>
            <person name="Zahm M."/>
            <person name="Kreplak J."/>
            <person name="Mayjonade B."/>
            <person name="Satge C."/>
            <person name="Perez M."/>
            <person name="Cauet S."/>
            <person name="Marande W."/>
            <person name="Chantry-Darmon C."/>
            <person name="Lopez-Roques C."/>
            <person name="Bouchez O."/>
            <person name="Berard A."/>
            <person name="Debelle F."/>
            <person name="Munos S."/>
            <person name="Bendahmane A."/>
            <person name="Berges H."/>
            <person name="Niebel A."/>
            <person name="Buitink J."/>
            <person name="Frugier F."/>
            <person name="Benhamed M."/>
            <person name="Crespi M."/>
            <person name="Gouzy J."/>
            <person name="Gamas P."/>
        </authorList>
    </citation>
    <scope>NUCLEOTIDE SEQUENCE [LARGE SCALE GENOMIC DNA]</scope>
    <source>
        <strain evidence="2">cv. Jemalong A17</strain>
    </source>
</reference>
<evidence type="ECO:0000313" key="2">
    <source>
        <dbReference type="Proteomes" id="UP000265566"/>
    </source>
</evidence>
<dbReference type="Proteomes" id="UP000265566">
    <property type="component" value="Chromosome 2"/>
</dbReference>
<evidence type="ECO:0000313" key="1">
    <source>
        <dbReference type="EMBL" id="RHN73768.1"/>
    </source>
</evidence>
<protein>
    <submittedName>
        <fullName evidence="1">Uncharacterized protein</fullName>
    </submittedName>
</protein>
<sequence>MIQDVHYNNRLCSFFWGTMETIRFKPRTSCMLDTKISNCRPHLMMRLQYCGCSNVCNRIELRL</sequence>
<gene>
    <name evidence="1" type="ORF">MtrunA17_Chr2g0302121</name>
</gene>
<organism evidence="1 2">
    <name type="scientific">Medicago truncatula</name>
    <name type="common">Barrel medic</name>
    <name type="synonym">Medicago tribuloides</name>
    <dbReference type="NCBI Taxonomy" id="3880"/>
    <lineage>
        <taxon>Eukaryota</taxon>
        <taxon>Viridiplantae</taxon>
        <taxon>Streptophyta</taxon>
        <taxon>Embryophyta</taxon>
        <taxon>Tracheophyta</taxon>
        <taxon>Spermatophyta</taxon>
        <taxon>Magnoliopsida</taxon>
        <taxon>eudicotyledons</taxon>
        <taxon>Gunneridae</taxon>
        <taxon>Pentapetalae</taxon>
        <taxon>rosids</taxon>
        <taxon>fabids</taxon>
        <taxon>Fabales</taxon>
        <taxon>Fabaceae</taxon>
        <taxon>Papilionoideae</taxon>
        <taxon>50 kb inversion clade</taxon>
        <taxon>NPAAA clade</taxon>
        <taxon>Hologalegina</taxon>
        <taxon>IRL clade</taxon>
        <taxon>Trifolieae</taxon>
        <taxon>Medicago</taxon>
    </lineage>
</organism>
<dbReference type="AlphaFoldDB" id="A0A396JBH2"/>
<name>A0A396JBH2_MEDTR</name>